<gene>
    <name evidence="2" type="ORF">CMUST_09330</name>
</gene>
<dbReference type="STRING" id="571915.CMUST_09330"/>
<dbReference type="Pfam" id="PF14530">
    <property type="entry name" value="DUF4439"/>
    <property type="match status" value="1"/>
</dbReference>
<dbReference type="AlphaFoldDB" id="A0A0G3H518"/>
<dbReference type="EMBL" id="CP011542">
    <property type="protein sequence ID" value="AKK06182.1"/>
    <property type="molecule type" value="Genomic_DNA"/>
</dbReference>
<dbReference type="KEGG" id="cmv:CMUST_09330"/>
<reference evidence="3" key="2">
    <citation type="submission" date="2015-05" db="EMBL/GenBank/DDBJ databases">
        <title>Complete genome sequence of Corynebacterium mustelae DSM 45274, isolated from various tissues of a male ferret with lethal sepsis.</title>
        <authorList>
            <person name="Ruckert C."/>
            <person name="Albersmeier A."/>
            <person name="Winkler A."/>
            <person name="Tauch A."/>
        </authorList>
    </citation>
    <scope>NUCLEOTIDE SEQUENCE [LARGE SCALE GENOMIC DNA]</scope>
    <source>
        <strain evidence="3">DSM 45274</strain>
    </source>
</reference>
<keyword evidence="3" id="KW-1185">Reference proteome</keyword>
<dbReference type="InterPro" id="IPR009078">
    <property type="entry name" value="Ferritin-like_SF"/>
</dbReference>
<protein>
    <submittedName>
        <fullName evidence="2">Putative DUF4439 family protein</fullName>
    </submittedName>
</protein>
<feature type="domain" description="DUF4439" evidence="1">
    <location>
        <begin position="142"/>
        <end position="252"/>
    </location>
</feature>
<proteinExistence type="predicted"/>
<accession>A0A0G3H518</accession>
<organism evidence="2 3">
    <name type="scientific">Corynebacterium mustelae</name>
    <dbReference type="NCBI Taxonomy" id="571915"/>
    <lineage>
        <taxon>Bacteria</taxon>
        <taxon>Bacillati</taxon>
        <taxon>Actinomycetota</taxon>
        <taxon>Actinomycetes</taxon>
        <taxon>Mycobacteriales</taxon>
        <taxon>Corynebacteriaceae</taxon>
        <taxon>Corynebacterium</taxon>
    </lineage>
</organism>
<name>A0A0G3H518_9CORY</name>
<dbReference type="Proteomes" id="UP000035199">
    <property type="component" value="Chromosome"/>
</dbReference>
<sequence>MLVQLADMTRRLFTCCMVVFALSGCASPEPDPALTSIYKQTSDSLKDPVLAEITRLCGHFEDGSTPQSCDPDQSPIPPAAAGTAGIEEKLANVPQESLPVIVELYSQTAADSPILLPELFDGIEFAPLTEVANDATAADQSAIASAVERELGVLYTVGTIRAFADAPTRAQLDELENQHEAILAALTDNLTTDANPPVIPAGYQIPSDILPADHPLTNNQDAAGAVEKLKETTASFWQRTAETARTTPWRIASIRIAALLSTPNNTK</sequence>
<evidence type="ECO:0000313" key="2">
    <source>
        <dbReference type="EMBL" id="AKK06182.1"/>
    </source>
</evidence>
<dbReference type="PATRIC" id="fig|571915.4.peg.1976"/>
<dbReference type="InterPro" id="IPR012347">
    <property type="entry name" value="Ferritin-like"/>
</dbReference>
<dbReference type="SUPFAM" id="SSF47240">
    <property type="entry name" value="Ferritin-like"/>
    <property type="match status" value="1"/>
</dbReference>
<dbReference type="InterPro" id="IPR029447">
    <property type="entry name" value="DUF4439"/>
</dbReference>
<reference evidence="2 3" key="1">
    <citation type="journal article" date="2015" name="Genome Announc.">
        <title>Complete Genome Sequence of the Type Strain Corynebacterium mustelae DSM 45274, Isolated from Various Tissues of a Male Ferret with Lethal Sepsis.</title>
        <authorList>
            <person name="Ruckert C."/>
            <person name="Eimer J."/>
            <person name="Winkler A."/>
            <person name="Tauch A."/>
        </authorList>
    </citation>
    <scope>NUCLEOTIDE SEQUENCE [LARGE SCALE GENOMIC DNA]</scope>
    <source>
        <strain evidence="2 3">DSM 45274</strain>
    </source>
</reference>
<evidence type="ECO:0000259" key="1">
    <source>
        <dbReference type="Pfam" id="PF14530"/>
    </source>
</evidence>
<dbReference type="Gene3D" id="1.20.1260.10">
    <property type="match status" value="1"/>
</dbReference>
<evidence type="ECO:0000313" key="3">
    <source>
        <dbReference type="Proteomes" id="UP000035199"/>
    </source>
</evidence>